<feature type="compositionally biased region" description="Polar residues" evidence="14">
    <location>
        <begin position="150"/>
        <end position="160"/>
    </location>
</feature>
<keyword evidence="6 13" id="KW-0862">Zinc</keyword>
<evidence type="ECO:0000256" key="8">
    <source>
        <dbReference type="ARBA" id="ARBA00023002"/>
    </source>
</evidence>
<dbReference type="Pfam" id="PF02008">
    <property type="entry name" value="zf-CXXC"/>
    <property type="match status" value="1"/>
</dbReference>
<feature type="region of interest" description="Disordered" evidence="14">
    <location>
        <begin position="1082"/>
        <end position="1152"/>
    </location>
</feature>
<dbReference type="Pfam" id="PF12851">
    <property type="entry name" value="Tet_JBP"/>
    <property type="match status" value="1"/>
</dbReference>
<evidence type="ECO:0000256" key="7">
    <source>
        <dbReference type="ARBA" id="ARBA00022964"/>
    </source>
</evidence>
<feature type="compositionally biased region" description="Polar residues" evidence="14">
    <location>
        <begin position="1094"/>
        <end position="1115"/>
    </location>
</feature>
<feature type="region of interest" description="Disordered" evidence="14">
    <location>
        <begin position="744"/>
        <end position="776"/>
    </location>
</feature>
<evidence type="ECO:0000256" key="5">
    <source>
        <dbReference type="ARBA" id="ARBA00022771"/>
    </source>
</evidence>
<evidence type="ECO:0000313" key="17">
    <source>
        <dbReference type="RefSeq" id="XP_031563601.1"/>
    </source>
</evidence>
<dbReference type="KEGG" id="aten:116299108"/>
<dbReference type="EC" id="1.14.11.80" evidence="13"/>
<dbReference type="Proteomes" id="UP000515163">
    <property type="component" value="Unplaced"/>
</dbReference>
<accession>A0A6P8I8M3</accession>
<comment type="similarity">
    <text evidence="2 13">Belongs to the TET family.</text>
</comment>
<dbReference type="InParanoid" id="A0A6P8I8M3"/>
<comment type="subcellular location">
    <subcellularLocation>
        <location evidence="1">Chromosome</location>
    </subcellularLocation>
</comment>
<dbReference type="PROSITE" id="PS51058">
    <property type="entry name" value="ZF_CXXC"/>
    <property type="match status" value="1"/>
</dbReference>
<reference evidence="17" key="1">
    <citation type="submission" date="2025-08" db="UniProtKB">
        <authorList>
            <consortium name="RefSeq"/>
        </authorList>
    </citation>
    <scope>IDENTIFICATION</scope>
    <source>
        <tissue evidence="17">Tentacle</tissue>
    </source>
</reference>
<comment type="catalytic activity">
    <reaction evidence="13">
        <text>a 5-methyl-2'-deoxycytidine in DNA + 2-oxoglutarate + O2 = a 5-hydroxymethyl-2'-deoxycytidine in DNA + succinate + CO2</text>
        <dbReference type="Rhea" id="RHEA:52636"/>
        <dbReference type="Rhea" id="RHEA-COMP:11370"/>
        <dbReference type="Rhea" id="RHEA-COMP:13315"/>
        <dbReference type="ChEBI" id="CHEBI:15379"/>
        <dbReference type="ChEBI" id="CHEBI:16526"/>
        <dbReference type="ChEBI" id="CHEBI:16810"/>
        <dbReference type="ChEBI" id="CHEBI:30031"/>
        <dbReference type="ChEBI" id="CHEBI:85454"/>
        <dbReference type="ChEBI" id="CHEBI:136731"/>
        <dbReference type="EC" id="1.14.11.80"/>
    </reaction>
</comment>
<evidence type="ECO:0000256" key="13">
    <source>
        <dbReference type="RuleBase" id="RU367064"/>
    </source>
</evidence>
<feature type="compositionally biased region" description="Basic and acidic residues" evidence="14">
    <location>
        <begin position="545"/>
        <end position="560"/>
    </location>
</feature>
<dbReference type="OrthoDB" id="8854879at2759"/>
<comment type="catalytic activity">
    <reaction evidence="11 13">
        <text>a 5-hydroxymethyl-2'-deoxycytidine in DNA + 2-oxoglutarate + O2 = a 5-formyl-2'-deoxycytidine in DNA + succinate + CO2 + H2O</text>
        <dbReference type="Rhea" id="RHEA:53828"/>
        <dbReference type="Rhea" id="RHEA-COMP:13315"/>
        <dbReference type="Rhea" id="RHEA-COMP:13656"/>
        <dbReference type="ChEBI" id="CHEBI:15377"/>
        <dbReference type="ChEBI" id="CHEBI:15379"/>
        <dbReference type="ChEBI" id="CHEBI:16526"/>
        <dbReference type="ChEBI" id="CHEBI:16810"/>
        <dbReference type="ChEBI" id="CHEBI:30031"/>
        <dbReference type="ChEBI" id="CHEBI:136731"/>
        <dbReference type="ChEBI" id="CHEBI:137731"/>
        <dbReference type="EC" id="1.14.11.80"/>
    </reaction>
</comment>
<dbReference type="GO" id="GO:0045944">
    <property type="term" value="P:positive regulation of transcription by RNA polymerase II"/>
    <property type="evidence" value="ECO:0007669"/>
    <property type="project" value="TreeGrafter"/>
</dbReference>
<dbReference type="GO" id="GO:0005634">
    <property type="term" value="C:nucleus"/>
    <property type="evidence" value="ECO:0007669"/>
    <property type="project" value="UniProtKB-UniRule"/>
</dbReference>
<feature type="region of interest" description="Disordered" evidence="14">
    <location>
        <begin position="1"/>
        <end position="38"/>
    </location>
</feature>
<comment type="cofactor">
    <cofactor evidence="13">
        <name>Fe(2+)</name>
        <dbReference type="ChEBI" id="CHEBI:29033"/>
    </cofactor>
    <text evidence="13">Binds 1 Fe(2+) ion per subunit.</text>
</comment>
<dbReference type="GO" id="GO:0070579">
    <property type="term" value="F:DNA 5-methylcytosine dioxygenase activity"/>
    <property type="evidence" value="ECO:0007669"/>
    <property type="project" value="UniProtKB-UniRule"/>
</dbReference>
<evidence type="ECO:0000256" key="6">
    <source>
        <dbReference type="ARBA" id="ARBA00022833"/>
    </source>
</evidence>
<evidence type="ECO:0000256" key="1">
    <source>
        <dbReference type="ARBA" id="ARBA00004286"/>
    </source>
</evidence>
<proteinExistence type="inferred from homology"/>
<feature type="region of interest" description="Disordered" evidence="14">
    <location>
        <begin position="530"/>
        <end position="574"/>
    </location>
</feature>
<name>A0A6P8I8M3_ACTTE</name>
<dbReference type="GO" id="GO:0040029">
    <property type="term" value="P:epigenetic regulation of gene expression"/>
    <property type="evidence" value="ECO:0007669"/>
    <property type="project" value="InterPro"/>
</dbReference>
<feature type="compositionally biased region" description="Low complexity" evidence="14">
    <location>
        <begin position="97"/>
        <end position="107"/>
    </location>
</feature>
<dbReference type="GO" id="GO:0141166">
    <property type="term" value="P:chromosomal 5-methylcytosine DNA demethylation pathway"/>
    <property type="evidence" value="ECO:0007669"/>
    <property type="project" value="UniProtKB-UniRule"/>
</dbReference>
<dbReference type="InterPro" id="IPR040175">
    <property type="entry name" value="TET1/2/3"/>
</dbReference>
<evidence type="ECO:0000256" key="2">
    <source>
        <dbReference type="ARBA" id="ARBA00007502"/>
    </source>
</evidence>
<dbReference type="RefSeq" id="XP_031563601.1">
    <property type="nucleotide sequence ID" value="XM_031707741.1"/>
</dbReference>
<evidence type="ECO:0000256" key="12">
    <source>
        <dbReference type="PROSITE-ProRule" id="PRU00509"/>
    </source>
</evidence>
<dbReference type="GO" id="GO:0003677">
    <property type="term" value="F:DNA binding"/>
    <property type="evidence" value="ECO:0007669"/>
    <property type="project" value="InterPro"/>
</dbReference>
<keyword evidence="9 13" id="KW-0408">Iron</keyword>
<dbReference type="InterPro" id="IPR046942">
    <property type="entry name" value="TET_oxygenase"/>
</dbReference>
<evidence type="ECO:0000256" key="9">
    <source>
        <dbReference type="ARBA" id="ARBA00023004"/>
    </source>
</evidence>
<keyword evidence="7 13" id="KW-0223">Dioxygenase</keyword>
<dbReference type="GeneID" id="116299108"/>
<comment type="catalytic activity">
    <reaction evidence="10 13">
        <text>a 5-formyl-2'-deoxycytidine in DNA + 2-oxoglutarate + O2 = a 5-carboxyl-2'-deoxycytidine in DNA + succinate + CO2 + H(+)</text>
        <dbReference type="Rhea" id="RHEA:53832"/>
        <dbReference type="Rhea" id="RHEA-COMP:13656"/>
        <dbReference type="Rhea" id="RHEA-COMP:13657"/>
        <dbReference type="ChEBI" id="CHEBI:15378"/>
        <dbReference type="ChEBI" id="CHEBI:15379"/>
        <dbReference type="ChEBI" id="CHEBI:16526"/>
        <dbReference type="ChEBI" id="CHEBI:16810"/>
        <dbReference type="ChEBI" id="CHEBI:30031"/>
        <dbReference type="ChEBI" id="CHEBI:137731"/>
        <dbReference type="ChEBI" id="CHEBI:137732"/>
        <dbReference type="EC" id="1.14.11.80"/>
    </reaction>
</comment>
<feature type="compositionally biased region" description="Polar residues" evidence="14">
    <location>
        <begin position="79"/>
        <end position="93"/>
    </location>
</feature>
<evidence type="ECO:0000256" key="3">
    <source>
        <dbReference type="ARBA" id="ARBA00022454"/>
    </source>
</evidence>
<comment type="function">
    <text evidence="13">Dioxygenase that catalyzes the conversion of the modified genomic base 5-methylcytosine (5mC) into 5-hydroxymethylcytosine (5hmC) and plays a key role in epigenetic chromatin reprogramming during embryonic development.</text>
</comment>
<dbReference type="GO" id="GO:0008270">
    <property type="term" value="F:zinc ion binding"/>
    <property type="evidence" value="ECO:0007669"/>
    <property type="project" value="UniProtKB-UniRule"/>
</dbReference>
<evidence type="ECO:0000259" key="15">
    <source>
        <dbReference type="PROSITE" id="PS51058"/>
    </source>
</evidence>
<keyword evidence="3" id="KW-0158">Chromosome</keyword>
<evidence type="ECO:0000256" key="11">
    <source>
        <dbReference type="ARBA" id="ARBA00049431"/>
    </source>
</evidence>
<evidence type="ECO:0000256" key="4">
    <source>
        <dbReference type="ARBA" id="ARBA00022723"/>
    </source>
</evidence>
<organism evidence="16 17">
    <name type="scientific">Actinia tenebrosa</name>
    <name type="common">Australian red waratah sea anemone</name>
    <dbReference type="NCBI Taxonomy" id="6105"/>
    <lineage>
        <taxon>Eukaryota</taxon>
        <taxon>Metazoa</taxon>
        <taxon>Cnidaria</taxon>
        <taxon>Anthozoa</taxon>
        <taxon>Hexacorallia</taxon>
        <taxon>Actiniaria</taxon>
        <taxon>Actiniidae</taxon>
        <taxon>Actinia</taxon>
    </lineage>
</organism>
<keyword evidence="5 12" id="KW-0863">Zinc-finger</keyword>
<protein>
    <recommendedName>
        <fullName evidence="13">Methylcytosine dioxygenase TET</fullName>
        <ecNumber evidence="13">1.14.11.80</ecNumber>
    </recommendedName>
</protein>
<keyword evidence="16" id="KW-1185">Reference proteome</keyword>
<evidence type="ECO:0000256" key="10">
    <source>
        <dbReference type="ARBA" id="ARBA00047840"/>
    </source>
</evidence>
<sequence length="1319" mass="147634">MDEDLNHTSSKRQESREKRSGSASEYDESVPRKKRRRCGTCEPCTRKVNCGDCSNCVNRKTGHQICKYRKCVQLKKKTSTVLPQPRENTSNAKQESSEPSSPVEVQSTRLSPAKVASDSDDAEIVSDSNEESKPQAPSKQIDIDEKAKLSSPSNHQSENSNIREEVMASLSATNVCPEVVVQETSCSQTAIEQNALTPPNNTAPRCDESPAPQPCRCQVSPKEDGPEYTQLGNAPTIEGIRTLMEKRFGIEGEALRIEQITYTNREGKNSQGCPIARWVIKRSGPQEKVLVVARKRTSHQCDLAYLVCSIVIWEGIPRAEADSLYRELTNVIPENGLPTARRCNYNDSKSCACQGMNEETCGASFSFGCSWNMYFNGCKFARTKSPRKFKLLDPTKEEQLENTMQDIATFLTPIYKQAAPEAFANQIKNKDGFECRIGNDEGDRPFSGITCCMDFCAHSHKDKQNMDGGATVVCTLLKPEAGADAEDEQLHVLPMYQLLDQDGKVASPNYVMPAHMRSPSLDVSSVFKALPKEDKEKSQNAIKTNAEDRKEAVAKKEHSPLTENQKNPYINGGVYGDRFHSNGLGDPPYGYPTSVVHHHPAANHIMNGYYNNHFSTKSHLPYYPFLGSNLFVDRLRSPDVRWVDENHIPYLYRTHSAHMNHYSQHQHYPLEYPEDHKGIFPPGNPWSMQPPPAKTFSEEHLRNGIHGGEATKPKAVIHHYSGAPIEWGKSLTDIKYVDEKDVPVMRSNSPGVQHEQGRGPPVKRAQPGKQSAEVSPTKKVYKFDEAMGGVALALTPGSLLIEVAKKEIHATTPLKNPQRHSPTRISLVFYQHKQLNTRYHGLDEWEQKVARKKMLQEEAAAEKGGGNTARESALHENYLDMLAETALSREDKEPQSVLQQAMTWQMAGDNKQQREDVQKKNNVGELVKMDINNNMYDRLVNEDPSVVTETFKESRLPSSQNNSCNDLAQKMHAGMARDQLQKLRELRESDIVRHLHGWPREQCLPNGIVAPRSHLEDRVSTGATTSRANVIDQDERERHVRQAESFQYSKDKMRENKTSIAQGEIRSASTVSNYSVSRLLGKDTEETKNHNKASRPSNASSTFCISNILGNTTKASDVDSKREEKERLPVPTKPKSPPAVAKTNGECAETKNHCQISIPSEHERSGYPETLPNPHQYGSTHPQYKTAHFCGGMPDKAYYGAEHRMPFDLHSDARAHPMAQYSPYKFGMPFPTQPTFFMPSFHPLLSASNGLTPNLALVNSRNYLSSLASNYSHSKRLEESLLAPISTATRTGLSYPIDSLITVAPYSQTCVTGHYQNWL</sequence>
<dbReference type="SMART" id="SM01333">
    <property type="entry name" value="Tet_JBP"/>
    <property type="match status" value="1"/>
</dbReference>
<feature type="compositionally biased region" description="Basic and acidic residues" evidence="14">
    <location>
        <begin position="1116"/>
        <end position="1128"/>
    </location>
</feature>
<dbReference type="InterPro" id="IPR002857">
    <property type="entry name" value="Znf_CXXC"/>
</dbReference>
<dbReference type="GO" id="GO:0005694">
    <property type="term" value="C:chromosome"/>
    <property type="evidence" value="ECO:0007669"/>
    <property type="project" value="UniProtKB-SubCell"/>
</dbReference>
<evidence type="ECO:0000313" key="16">
    <source>
        <dbReference type="Proteomes" id="UP000515163"/>
    </source>
</evidence>
<dbReference type="FunCoup" id="A0A6P8I8M3">
    <property type="interactions" value="1561"/>
</dbReference>
<dbReference type="InterPro" id="IPR024779">
    <property type="entry name" value="2OGFeDO_JBP1/TET_oxygenase_dom"/>
</dbReference>
<comment type="cofactor">
    <cofactor evidence="13">
        <name>Zn(2+)</name>
        <dbReference type="ChEBI" id="CHEBI:29105"/>
    </cofactor>
    <text evidence="13">The zinc ions have a structural role.</text>
</comment>
<dbReference type="PANTHER" id="PTHR23358:SF6">
    <property type="entry name" value="METHYLCYTOSINE DIOXYGENASE TET"/>
    <property type="match status" value="1"/>
</dbReference>
<feature type="domain" description="CXXC-type" evidence="15">
    <location>
        <begin position="31"/>
        <end position="72"/>
    </location>
</feature>
<dbReference type="PANTHER" id="PTHR23358">
    <property type="entry name" value="METHYLCYTOSINE DIOXYGENASE TET"/>
    <property type="match status" value="1"/>
</dbReference>
<keyword evidence="8 13" id="KW-0560">Oxidoreductase</keyword>
<gene>
    <name evidence="17" type="primary">LOC116299108</name>
</gene>
<keyword evidence="4 13" id="KW-0479">Metal-binding</keyword>
<feature type="region of interest" description="Disordered" evidence="14">
    <location>
        <begin position="77"/>
        <end position="161"/>
    </location>
</feature>
<feature type="compositionally biased region" description="Basic and acidic residues" evidence="14">
    <location>
        <begin position="1"/>
        <end position="20"/>
    </location>
</feature>
<evidence type="ECO:0000256" key="14">
    <source>
        <dbReference type="SAM" id="MobiDB-lite"/>
    </source>
</evidence>